<dbReference type="InterPro" id="IPR028082">
    <property type="entry name" value="Peripla_BP_I"/>
</dbReference>
<dbReference type="Gene3D" id="3.40.50.2300">
    <property type="match status" value="2"/>
</dbReference>
<dbReference type="PROSITE" id="PS50932">
    <property type="entry name" value="HTH_LACI_2"/>
    <property type="match status" value="1"/>
</dbReference>
<evidence type="ECO:0000256" key="1">
    <source>
        <dbReference type="ARBA" id="ARBA00023015"/>
    </source>
</evidence>
<dbReference type="InterPro" id="IPR046335">
    <property type="entry name" value="LacI/GalR-like_sensor"/>
</dbReference>
<keyword evidence="1" id="KW-0805">Transcription regulation</keyword>
<dbReference type="Proteomes" id="UP001156691">
    <property type="component" value="Unassembled WGS sequence"/>
</dbReference>
<keyword evidence="6" id="KW-1185">Reference proteome</keyword>
<dbReference type="PANTHER" id="PTHR30146:SF153">
    <property type="entry name" value="LACTOSE OPERON REPRESSOR"/>
    <property type="match status" value="1"/>
</dbReference>
<organism evidence="5 6">
    <name type="scientific">Devosia nitrariae</name>
    <dbReference type="NCBI Taxonomy" id="2071872"/>
    <lineage>
        <taxon>Bacteria</taxon>
        <taxon>Pseudomonadati</taxon>
        <taxon>Pseudomonadota</taxon>
        <taxon>Alphaproteobacteria</taxon>
        <taxon>Hyphomicrobiales</taxon>
        <taxon>Devosiaceae</taxon>
        <taxon>Devosia</taxon>
    </lineage>
</organism>
<reference evidence="6" key="1">
    <citation type="journal article" date="2019" name="Int. J. Syst. Evol. Microbiol.">
        <title>The Global Catalogue of Microorganisms (GCM) 10K type strain sequencing project: providing services to taxonomists for standard genome sequencing and annotation.</title>
        <authorList>
            <consortium name="The Broad Institute Genomics Platform"/>
            <consortium name="The Broad Institute Genome Sequencing Center for Infectious Disease"/>
            <person name="Wu L."/>
            <person name="Ma J."/>
        </authorList>
    </citation>
    <scope>NUCLEOTIDE SEQUENCE [LARGE SCALE GENOMIC DNA]</scope>
    <source>
        <strain evidence="6">NBRC 112416</strain>
    </source>
</reference>
<keyword evidence="3" id="KW-0804">Transcription</keyword>
<feature type="domain" description="HTH lacI-type" evidence="4">
    <location>
        <begin position="1"/>
        <end position="33"/>
    </location>
</feature>
<dbReference type="SUPFAM" id="SSF53822">
    <property type="entry name" value="Periplasmic binding protein-like I"/>
    <property type="match status" value="1"/>
</dbReference>
<comment type="caution">
    <text evidence="5">The sequence shown here is derived from an EMBL/GenBank/DDBJ whole genome shotgun (WGS) entry which is preliminary data.</text>
</comment>
<dbReference type="PANTHER" id="PTHR30146">
    <property type="entry name" value="LACI-RELATED TRANSCRIPTIONAL REPRESSOR"/>
    <property type="match status" value="1"/>
</dbReference>
<sequence length="325" mass="35449">MPERVSQATRERIAVAVTATGYTLNQAARSLRRQRAGTIVMAMPNAGNPYYSTILDAVLAEAGHRGYGVLVSNRVQGDPTIWLRDYFLSSRADGLLLFDITLDVSGMRRFMEERGNLPIVVVCDEIIEPGFNLVTSDNREATGRAVQHLVDLGHQHIGLVAGPTIHDYPNERTLGFRQALARHGLAMREDWIIAGDHSIGSGYQAGSQFVALDERPSAVVCANDEMALGFISSVQQAGLHCPRDVSVVGFDDIDMAQYVSPALTTMRQKRAELATISTSALIDIVEGVRDPAKPVRIILRCDLIARASTAPPKGAAVRPAREFRF</sequence>
<dbReference type="CDD" id="cd06284">
    <property type="entry name" value="PBP1_LacI-like"/>
    <property type="match status" value="1"/>
</dbReference>
<evidence type="ECO:0000256" key="3">
    <source>
        <dbReference type="ARBA" id="ARBA00023163"/>
    </source>
</evidence>
<keyword evidence="2" id="KW-0238">DNA-binding</keyword>
<evidence type="ECO:0000259" key="4">
    <source>
        <dbReference type="PROSITE" id="PS50932"/>
    </source>
</evidence>
<dbReference type="InterPro" id="IPR000843">
    <property type="entry name" value="HTH_LacI"/>
</dbReference>
<dbReference type="Pfam" id="PF13377">
    <property type="entry name" value="Peripla_BP_3"/>
    <property type="match status" value="1"/>
</dbReference>
<accession>A0ABQ5WCK4</accession>
<evidence type="ECO:0000256" key="2">
    <source>
        <dbReference type="ARBA" id="ARBA00023125"/>
    </source>
</evidence>
<evidence type="ECO:0000313" key="6">
    <source>
        <dbReference type="Proteomes" id="UP001156691"/>
    </source>
</evidence>
<evidence type="ECO:0000313" key="5">
    <source>
        <dbReference type="EMBL" id="GLQ57834.1"/>
    </source>
</evidence>
<protein>
    <submittedName>
        <fullName evidence="5">LacI family transcriptional regulator</fullName>
    </submittedName>
</protein>
<name>A0ABQ5WCK4_9HYPH</name>
<dbReference type="InterPro" id="IPR010982">
    <property type="entry name" value="Lambda_DNA-bd_dom_sf"/>
</dbReference>
<proteinExistence type="predicted"/>
<dbReference type="EMBL" id="BSNS01000024">
    <property type="protein sequence ID" value="GLQ57834.1"/>
    <property type="molecule type" value="Genomic_DNA"/>
</dbReference>
<gene>
    <name evidence="5" type="ORF">GCM10010862_50930</name>
</gene>
<dbReference type="Gene3D" id="1.10.260.40">
    <property type="entry name" value="lambda repressor-like DNA-binding domains"/>
    <property type="match status" value="1"/>
</dbReference>